<protein>
    <submittedName>
        <fullName evidence="1">Uncharacterized protein</fullName>
    </submittedName>
</protein>
<evidence type="ECO:0000313" key="1">
    <source>
        <dbReference type="EnsemblMetazoa" id="AALB014218-PA"/>
    </source>
</evidence>
<dbReference type="AlphaFoldDB" id="A0A182FX39"/>
<organism evidence="1 2">
    <name type="scientific">Anopheles albimanus</name>
    <name type="common">New world malaria mosquito</name>
    <dbReference type="NCBI Taxonomy" id="7167"/>
    <lineage>
        <taxon>Eukaryota</taxon>
        <taxon>Metazoa</taxon>
        <taxon>Ecdysozoa</taxon>
        <taxon>Arthropoda</taxon>
        <taxon>Hexapoda</taxon>
        <taxon>Insecta</taxon>
        <taxon>Pterygota</taxon>
        <taxon>Neoptera</taxon>
        <taxon>Endopterygota</taxon>
        <taxon>Diptera</taxon>
        <taxon>Nematocera</taxon>
        <taxon>Culicoidea</taxon>
        <taxon>Culicidae</taxon>
        <taxon>Anophelinae</taxon>
        <taxon>Anopheles</taxon>
    </lineage>
</organism>
<sequence length="25" mass="3240">MRIRWMEKPQEIVKKFCDKLMLIFR</sequence>
<proteinExistence type="predicted"/>
<keyword evidence="2" id="KW-1185">Reference proteome</keyword>
<evidence type="ECO:0000313" key="2">
    <source>
        <dbReference type="Proteomes" id="UP000069272"/>
    </source>
</evidence>
<dbReference type="EnsemblMetazoa" id="AALB014218-RA">
    <property type="protein sequence ID" value="AALB014218-PA"/>
    <property type="gene ID" value="AALB014218"/>
</dbReference>
<name>A0A182FX39_ANOAL</name>
<dbReference type="Proteomes" id="UP000069272">
    <property type="component" value="Chromosome 2R"/>
</dbReference>
<reference evidence="1" key="2">
    <citation type="submission" date="2022-08" db="UniProtKB">
        <authorList>
            <consortium name="EnsemblMetazoa"/>
        </authorList>
    </citation>
    <scope>IDENTIFICATION</scope>
    <source>
        <strain evidence="1">STECLA/ALBI9_A</strain>
    </source>
</reference>
<accession>A0A182FX39</accession>
<reference evidence="1 2" key="1">
    <citation type="journal article" date="2017" name="G3 (Bethesda)">
        <title>The Physical Genome Mapping of Anopheles albimanus Corrected Scaffold Misassemblies and Identified Interarm Rearrangements in Genus Anopheles.</title>
        <authorList>
            <person name="Artemov G.N."/>
            <person name="Peery A.N."/>
            <person name="Jiang X."/>
            <person name="Tu Z."/>
            <person name="Stegniy V.N."/>
            <person name="Sharakhova M.V."/>
            <person name="Sharakhov I.V."/>
        </authorList>
    </citation>
    <scope>NUCLEOTIDE SEQUENCE [LARGE SCALE GENOMIC DNA]</scope>
    <source>
        <strain evidence="1 2">ALBI9_A</strain>
    </source>
</reference>
<dbReference type="VEuPathDB" id="VectorBase:AALB014218"/>